<sequence length="336" mass="39431">MEMACERCKYEVAVCELLESVRLNGKDFSHELRRVIVDLLDENRAGDCSDCDFFFQLLNTPRHQFAMYVQDKRKKSIAEELIKAHKPPSGFRINEISLIDTCYFDQNIFDQCRRSSKIYSDIKRHFNSKIVYSLVHIDEIIKCNSASIQSEYFEVISEITNNQILTVINDSYPRFGYGKIDPAKCIPQVLAYKKLTALEEQMRLVDFGDRFVFFEKYKEGIKIEEISDEEFNNIFMKLYGFNNGKSLLLDNVQKNNYITLRVAFYAFFMTLDCLRFKSDKEVGAVISGTYDWEHILYASNSKYFITEDKRLRERAKIIYKKFGYPTEVLSLDELIG</sequence>
<dbReference type="EMBL" id="VLLC01000021">
    <property type="protein sequence ID" value="TWI68536.1"/>
    <property type="molecule type" value="Genomic_DNA"/>
</dbReference>
<proteinExistence type="predicted"/>
<protein>
    <submittedName>
        <fullName evidence="1">Uncharacterized protein</fullName>
    </submittedName>
</protein>
<dbReference type="AlphaFoldDB" id="A0A562RJI5"/>
<comment type="caution">
    <text evidence="1">The sequence shown here is derived from an EMBL/GenBank/DDBJ whole genome shotgun (WGS) entry which is preliminary data.</text>
</comment>
<name>A0A562RJI5_9BACT</name>
<dbReference type="Proteomes" id="UP000318307">
    <property type="component" value="Unassembled WGS sequence"/>
</dbReference>
<organism evidence="1 2">
    <name type="scientific">Desulfobotulus alkaliphilus</name>
    <dbReference type="NCBI Taxonomy" id="622671"/>
    <lineage>
        <taxon>Bacteria</taxon>
        <taxon>Pseudomonadati</taxon>
        <taxon>Thermodesulfobacteriota</taxon>
        <taxon>Desulfobacteria</taxon>
        <taxon>Desulfobacterales</taxon>
        <taxon>Desulfobacteraceae</taxon>
        <taxon>Desulfobotulus</taxon>
    </lineage>
</organism>
<dbReference type="OrthoDB" id="7066310at2"/>
<keyword evidence="2" id="KW-1185">Reference proteome</keyword>
<evidence type="ECO:0000313" key="1">
    <source>
        <dbReference type="EMBL" id="TWI68536.1"/>
    </source>
</evidence>
<evidence type="ECO:0000313" key="2">
    <source>
        <dbReference type="Proteomes" id="UP000318307"/>
    </source>
</evidence>
<reference evidence="1 2" key="1">
    <citation type="submission" date="2019-07" db="EMBL/GenBank/DDBJ databases">
        <title>Genome sequencing of 100 strains of the haloalkaliphilic chemolithoautotrophic sulfur-oxidizing bacterium Thioalkalivibrio.</title>
        <authorList>
            <person name="Muyzer G."/>
        </authorList>
    </citation>
    <scope>NUCLEOTIDE SEQUENCE [LARGE SCALE GENOMIC DNA]</scope>
    <source>
        <strain evidence="1 2">ASO4-4</strain>
    </source>
</reference>
<dbReference type="RefSeq" id="WP_144685610.1">
    <property type="nucleotide sequence ID" value="NZ_VLLC01000021.1"/>
</dbReference>
<accession>A0A562RJI5</accession>
<gene>
    <name evidence="1" type="ORF">LZ24_02508</name>
</gene>